<dbReference type="RefSeq" id="WP_150600515.1">
    <property type="nucleotide sequence ID" value="NZ_CABPRW010000009.1"/>
</dbReference>
<gene>
    <name evidence="2" type="ORF">PFI31113_03827</name>
</gene>
<protein>
    <submittedName>
        <fullName evidence="2">Mu-like prophage FluMu major head subunit gpT</fullName>
    </submittedName>
</protein>
<reference evidence="2 3" key="1">
    <citation type="submission" date="2019-08" db="EMBL/GenBank/DDBJ databases">
        <authorList>
            <person name="Peeters C."/>
        </authorList>
    </citation>
    <scope>NUCLEOTIDE SEQUENCE [LARGE SCALE GENOMIC DNA]</scope>
    <source>
        <strain evidence="2 3">LMG 31113</strain>
    </source>
</reference>
<dbReference type="OrthoDB" id="9804833at2"/>
<organism evidence="2 3">
    <name type="scientific">Pandoraea fibrosis</name>
    <dbReference type="NCBI Taxonomy" id="1891094"/>
    <lineage>
        <taxon>Bacteria</taxon>
        <taxon>Pseudomonadati</taxon>
        <taxon>Pseudomonadota</taxon>
        <taxon>Betaproteobacteria</taxon>
        <taxon>Burkholderiales</taxon>
        <taxon>Burkholderiaceae</taxon>
        <taxon>Pandoraea</taxon>
    </lineage>
</organism>
<evidence type="ECO:0000259" key="1">
    <source>
        <dbReference type="Pfam" id="PF10124"/>
    </source>
</evidence>
<dbReference type="Pfam" id="PF10124">
    <property type="entry name" value="Mu-like_gpT"/>
    <property type="match status" value="1"/>
</dbReference>
<dbReference type="EMBL" id="CABPRW010000009">
    <property type="protein sequence ID" value="VVE35282.1"/>
    <property type="molecule type" value="Genomic_DNA"/>
</dbReference>
<feature type="domain" description="Bacteriophage Mu GpT" evidence="1">
    <location>
        <begin position="8"/>
        <end position="298"/>
    </location>
</feature>
<evidence type="ECO:0000313" key="3">
    <source>
        <dbReference type="Proteomes" id="UP000382577"/>
    </source>
</evidence>
<name>A0A5E4XGC3_9BURK</name>
<accession>A0A5E4XGC3</accession>
<proteinExistence type="predicted"/>
<sequence length="299" mass="33186">MLITPTNLRALFTGFRAEFQRGLTTVDPTYAQIATVVPSTTAGNTYAWLGQFPKLREWIGKRQVRDMAAHGYAITNKLYESTVDVKRTDIEDDGYGVYKPMFQEAGRAAAIYPDEHVYGLLSAGQTTHCYDGQNFFDTDHPVYPEVDGTGTATTVSNLVQGDQPAWYLLDTRRAIKPVIFQERIKPSLTSMTSEDNEHVFMLDKFTYGIRARSNVGFGFWQMAYCSREPLNEKTYGAAYTALRMLKGDGGRALDIRGNLLVVPPQCREAGTVVTTADKINGTTNPNKGLSTVLEVSHLA</sequence>
<dbReference type="Proteomes" id="UP000382577">
    <property type="component" value="Unassembled WGS sequence"/>
</dbReference>
<dbReference type="AlphaFoldDB" id="A0A5E4XGC3"/>
<evidence type="ECO:0000313" key="2">
    <source>
        <dbReference type="EMBL" id="VVE35282.1"/>
    </source>
</evidence>
<dbReference type="InterPro" id="IPR018774">
    <property type="entry name" value="Phage_Mu_GpT"/>
</dbReference>